<sequence>MILEEIIFDDSWIPSGYFLDDAADSRLDAALLVRFDFSENIRRNRFMTDGVRVCLFAFFSGSTGAEG</sequence>
<protein>
    <submittedName>
        <fullName evidence="1">Uncharacterized protein</fullName>
    </submittedName>
</protein>
<dbReference type="AlphaFoldDB" id="A0A127FDU4"/>
<gene>
    <name evidence="1" type="ORF">ACG33_12295</name>
</gene>
<reference evidence="1 2" key="1">
    <citation type="submission" date="2015-06" db="EMBL/GenBank/DDBJ databases">
        <title>A Comprehensive Approach to Explore the Metabolic and Phylogenetic Diversity of Bacterial Steroid Degradation in the Environment: Testosterone as an Example.</title>
        <authorList>
            <person name="Yang F.-C."/>
            <person name="Chen Y.-L."/>
            <person name="Yu C.-P."/>
            <person name="Tang S.-L."/>
            <person name="Wang P.-H."/>
            <person name="Ismail W."/>
            <person name="Wang C.-H."/>
            <person name="Yang C.-Y."/>
            <person name="Chiang Y.-R."/>
        </authorList>
    </citation>
    <scope>NUCLEOTIDE SEQUENCE [LARGE SCALE GENOMIC DNA]</scope>
    <source>
        <strain evidence="1 2">DSM 18526</strain>
    </source>
</reference>
<dbReference type="Proteomes" id="UP000070250">
    <property type="component" value="Chromosome"/>
</dbReference>
<organism evidence="1 2">
    <name type="scientific">Steroidobacter denitrificans</name>
    <dbReference type="NCBI Taxonomy" id="465721"/>
    <lineage>
        <taxon>Bacteria</taxon>
        <taxon>Pseudomonadati</taxon>
        <taxon>Pseudomonadota</taxon>
        <taxon>Gammaproteobacteria</taxon>
        <taxon>Steroidobacterales</taxon>
        <taxon>Steroidobacteraceae</taxon>
        <taxon>Steroidobacter</taxon>
    </lineage>
</organism>
<name>A0A127FDU4_STEDE</name>
<proteinExistence type="predicted"/>
<evidence type="ECO:0000313" key="2">
    <source>
        <dbReference type="Proteomes" id="UP000070250"/>
    </source>
</evidence>
<keyword evidence="2" id="KW-1185">Reference proteome</keyword>
<dbReference type="EMBL" id="CP011971">
    <property type="protein sequence ID" value="AMN47865.1"/>
    <property type="molecule type" value="Genomic_DNA"/>
</dbReference>
<evidence type="ECO:0000313" key="1">
    <source>
        <dbReference type="EMBL" id="AMN47865.1"/>
    </source>
</evidence>
<dbReference type="KEGG" id="sdf:ACG33_12295"/>
<accession>A0A127FDU4</accession>